<keyword evidence="1" id="KW-0812">Transmembrane</keyword>
<comment type="caution">
    <text evidence="2">The sequence shown here is derived from an EMBL/GenBank/DDBJ whole genome shotgun (WGS) entry which is preliminary data.</text>
</comment>
<sequence>GPFFGMLLDKMTLYEGKPEIIQEASSTSMTNAFGYKVTLSQDQKLIVEISEFYPNSSVTIKIIAKSVYDRAISLDSNPGGISGLQFVYSEFGWGSSPAGSTVGASSLSLPSSGIYFYIEFMGDRVGDSLISWPGDYFVIVYGSNSGPVSDTNVTFDITIKVDGPGETLNNLLILVGALIIVAYVMAALVSVLKANYLR</sequence>
<evidence type="ECO:0000313" key="2">
    <source>
        <dbReference type="EMBL" id="GAH31609.1"/>
    </source>
</evidence>
<keyword evidence="1" id="KW-1133">Transmembrane helix</keyword>
<feature type="transmembrane region" description="Helical" evidence="1">
    <location>
        <begin position="171"/>
        <end position="192"/>
    </location>
</feature>
<feature type="non-terminal residue" evidence="2">
    <location>
        <position position="1"/>
    </location>
</feature>
<organism evidence="2">
    <name type="scientific">marine sediment metagenome</name>
    <dbReference type="NCBI Taxonomy" id="412755"/>
    <lineage>
        <taxon>unclassified sequences</taxon>
        <taxon>metagenomes</taxon>
        <taxon>ecological metagenomes</taxon>
    </lineage>
</organism>
<evidence type="ECO:0000256" key="1">
    <source>
        <dbReference type="SAM" id="Phobius"/>
    </source>
</evidence>
<keyword evidence="1" id="KW-0472">Membrane</keyword>
<reference evidence="2" key="1">
    <citation type="journal article" date="2014" name="Front. Microbiol.">
        <title>High frequency of phylogenetically diverse reductive dehalogenase-homologous genes in deep subseafloor sedimentary metagenomes.</title>
        <authorList>
            <person name="Kawai M."/>
            <person name="Futagami T."/>
            <person name="Toyoda A."/>
            <person name="Takaki Y."/>
            <person name="Nishi S."/>
            <person name="Hori S."/>
            <person name="Arai W."/>
            <person name="Tsubouchi T."/>
            <person name="Morono Y."/>
            <person name="Uchiyama I."/>
            <person name="Ito T."/>
            <person name="Fujiyama A."/>
            <person name="Inagaki F."/>
            <person name="Takami H."/>
        </authorList>
    </citation>
    <scope>NUCLEOTIDE SEQUENCE</scope>
    <source>
        <strain evidence="2">Expedition CK06-06</strain>
    </source>
</reference>
<dbReference type="AlphaFoldDB" id="X1FQH1"/>
<proteinExistence type="predicted"/>
<gene>
    <name evidence="2" type="ORF">S03H2_23516</name>
</gene>
<accession>X1FQH1</accession>
<name>X1FQH1_9ZZZZ</name>
<dbReference type="EMBL" id="BARU01012862">
    <property type="protein sequence ID" value="GAH31609.1"/>
    <property type="molecule type" value="Genomic_DNA"/>
</dbReference>
<protein>
    <submittedName>
        <fullName evidence="2">Uncharacterized protein</fullName>
    </submittedName>
</protein>